<dbReference type="PANTHER" id="PTHR40891">
    <property type="entry name" value="DUF295 DOMAIN-CONTAINING PROTEIN"/>
    <property type="match status" value="1"/>
</dbReference>
<dbReference type="PANTHER" id="PTHR40891:SF1">
    <property type="entry name" value="DUF295 DOMAIN-CONTAINING PROTEIN"/>
    <property type="match status" value="1"/>
</dbReference>
<keyword evidence="3" id="KW-1185">Reference proteome</keyword>
<organism evidence="2 3">
    <name type="scientific">Erythranthe guttata</name>
    <name type="common">Yellow monkey flower</name>
    <name type="synonym">Mimulus guttatus</name>
    <dbReference type="NCBI Taxonomy" id="4155"/>
    <lineage>
        <taxon>Eukaryota</taxon>
        <taxon>Viridiplantae</taxon>
        <taxon>Streptophyta</taxon>
        <taxon>Embryophyta</taxon>
        <taxon>Tracheophyta</taxon>
        <taxon>Spermatophyta</taxon>
        <taxon>Magnoliopsida</taxon>
        <taxon>eudicotyledons</taxon>
        <taxon>Gunneridae</taxon>
        <taxon>Pentapetalae</taxon>
        <taxon>asterids</taxon>
        <taxon>lamiids</taxon>
        <taxon>Lamiales</taxon>
        <taxon>Phrymaceae</taxon>
        <taxon>Erythranthe</taxon>
    </lineage>
</organism>
<evidence type="ECO:0000259" key="1">
    <source>
        <dbReference type="Pfam" id="PF03478"/>
    </source>
</evidence>
<dbReference type="Proteomes" id="UP000030748">
    <property type="component" value="Unassembled WGS sequence"/>
</dbReference>
<evidence type="ECO:0000313" key="3">
    <source>
        <dbReference type="Proteomes" id="UP000030748"/>
    </source>
</evidence>
<sequence>MISHGESVEKHLIYNPSEKSVRMLNNVSVLNGKKVLDSFYGWLVLVKPADVDGDCCLFNPITEEKIELPKLDDSRTYNQCILTKPPTEPDYKEYVTRTLEQQEEEEQENGRVGFDDLRTIAFFQGTTYGFMDPDKFVTIHFVGNTIEFRQIPMVEPSVIPHSSRAYDIWLIESCDGELLVVQRVHPFTESCYDGMDFTVFRFDTNRMSYAEIENIGNRTIFLSENGAGYCCVSQETKPNSIYYTNEDDKNFNRNQDRNLHIFDLENRSTHSMLPSSKVATNKLITTCWVQPEIFHRP</sequence>
<reference evidence="2 3" key="1">
    <citation type="journal article" date="2013" name="Proc. Natl. Acad. Sci. U.S.A.">
        <title>Fine-scale variation in meiotic recombination in Mimulus inferred from population shotgun sequencing.</title>
        <authorList>
            <person name="Hellsten U."/>
            <person name="Wright K.M."/>
            <person name="Jenkins J."/>
            <person name="Shu S."/>
            <person name="Yuan Y."/>
            <person name="Wessler S.R."/>
            <person name="Schmutz J."/>
            <person name="Willis J.H."/>
            <person name="Rokhsar D.S."/>
        </authorList>
    </citation>
    <scope>NUCLEOTIDE SEQUENCE [LARGE SCALE GENOMIC DNA]</scope>
    <source>
        <strain evidence="3">cv. DUN x IM62</strain>
    </source>
</reference>
<evidence type="ECO:0000313" key="2">
    <source>
        <dbReference type="EMBL" id="EYU34649.1"/>
    </source>
</evidence>
<name>A0A022R3V0_ERYGU</name>
<dbReference type="EMBL" id="KI630674">
    <property type="protein sequence ID" value="EYU34649.1"/>
    <property type="molecule type" value="Genomic_DNA"/>
</dbReference>
<feature type="domain" description="KIB1-4 beta-propeller" evidence="1">
    <location>
        <begin position="14"/>
        <end position="263"/>
    </location>
</feature>
<protein>
    <recommendedName>
        <fullName evidence="1">KIB1-4 beta-propeller domain-containing protein</fullName>
    </recommendedName>
</protein>
<gene>
    <name evidence="2" type="ORF">MIMGU_mgv1a025055mg</name>
</gene>
<dbReference type="AlphaFoldDB" id="A0A022R3V0"/>
<dbReference type="InterPro" id="IPR005174">
    <property type="entry name" value="KIB1-4_b-propeller"/>
</dbReference>
<proteinExistence type="predicted"/>
<dbReference type="Pfam" id="PF03478">
    <property type="entry name" value="Beta-prop_KIB1-4"/>
    <property type="match status" value="1"/>
</dbReference>
<accession>A0A022R3V0</accession>